<dbReference type="Proteomes" id="UP000177486">
    <property type="component" value="Unassembled WGS sequence"/>
</dbReference>
<organism evidence="1 2">
    <name type="scientific">Candidatus Niyogibacteria bacterium RIFCSPLOWO2_01_FULL_45_48</name>
    <dbReference type="NCBI Taxonomy" id="1801724"/>
    <lineage>
        <taxon>Bacteria</taxon>
        <taxon>Candidatus Niyogiibacteriota</taxon>
    </lineage>
</organism>
<reference evidence="1 2" key="1">
    <citation type="journal article" date="2016" name="Nat. Commun.">
        <title>Thousands of microbial genomes shed light on interconnected biogeochemical processes in an aquifer system.</title>
        <authorList>
            <person name="Anantharaman K."/>
            <person name="Brown C.T."/>
            <person name="Hug L.A."/>
            <person name="Sharon I."/>
            <person name="Castelle C.J."/>
            <person name="Probst A.J."/>
            <person name="Thomas B.C."/>
            <person name="Singh A."/>
            <person name="Wilkins M.J."/>
            <person name="Karaoz U."/>
            <person name="Brodie E.L."/>
            <person name="Williams K.H."/>
            <person name="Hubbard S.S."/>
            <person name="Banfield J.F."/>
        </authorList>
    </citation>
    <scope>NUCLEOTIDE SEQUENCE [LARGE SCALE GENOMIC DNA]</scope>
</reference>
<accession>A0A1G2EYT3</accession>
<dbReference type="Gene3D" id="3.90.1640.10">
    <property type="entry name" value="inorganic pyrophosphatase (n-terminal core)"/>
    <property type="match status" value="1"/>
</dbReference>
<comment type="caution">
    <text evidence="1">The sequence shown here is derived from an EMBL/GenBank/DDBJ whole genome shotgun (WGS) entry which is preliminary data.</text>
</comment>
<dbReference type="InterPro" id="IPR038763">
    <property type="entry name" value="DHH_sf"/>
</dbReference>
<dbReference type="SUPFAM" id="SSF64182">
    <property type="entry name" value="DHH phosphoesterases"/>
    <property type="match status" value="1"/>
</dbReference>
<dbReference type="EMBL" id="MHMQ01000012">
    <property type="protein sequence ID" value="OGZ30877.1"/>
    <property type="molecule type" value="Genomic_DNA"/>
</dbReference>
<dbReference type="AlphaFoldDB" id="A0A1G2EYT3"/>
<evidence type="ECO:0000313" key="1">
    <source>
        <dbReference type="EMBL" id="OGZ30877.1"/>
    </source>
</evidence>
<gene>
    <name evidence="1" type="ORF">A2931_01390</name>
</gene>
<protein>
    <submittedName>
        <fullName evidence="1">Uncharacterized protein</fullName>
    </submittedName>
</protein>
<evidence type="ECO:0000313" key="2">
    <source>
        <dbReference type="Proteomes" id="UP000177486"/>
    </source>
</evidence>
<name>A0A1G2EYT3_9BACT</name>
<sequence>MVIIKDMDQTQEAVKKLLDSGDKILVAGEPSADEATQLVMLALREILEKAGKKTFLWPDCGSGFAAKFEKIIPKPSEYRVPQKIKIKIPKNIPLDELKYEEETGFFSIIISPKTELEPSVISIEKSPHDIDAAFCFFSAQEIGSVWNKMSAPVNKPPEGKTGYFVNGEKTLAEKINEIGGVLNGQTPVPPKTASLIMASLMYETDNFQKKSGEGVFALASRLLSFGADKKAIEEILNADKKTGTAQILGRALARTASDTEIKTSWTFLTKHDFEKTGVEPTDENSLSILKKVRANIAPHTCSVLCREHEDGVRSLIFHEDKKALWGLASSLGAVIQSPYFFASGFKNFSEAEVKIRNLLREKKSDKMSA</sequence>
<proteinExistence type="predicted"/>